<dbReference type="GeneID" id="13404578"/>
<dbReference type="AlphaFoldDB" id="F9X5W9"/>
<name>F9X5W9_ZYMTI</name>
<sequence length="57" mass="6230">MMGWLVVQGLGVVLLADLAFATLTNDRTTIRSVAQSAGYWKDPPPFDEVHGLKKDAE</sequence>
<dbReference type="RefSeq" id="XP_003854238.1">
    <property type="nucleotide sequence ID" value="XM_003854190.1"/>
</dbReference>
<dbReference type="eggNOG" id="ENOG502T9JU">
    <property type="taxonomic scope" value="Eukaryota"/>
</dbReference>
<proteinExistence type="predicted"/>
<evidence type="ECO:0000256" key="1">
    <source>
        <dbReference type="SAM" id="SignalP"/>
    </source>
</evidence>
<dbReference type="InParanoid" id="F9X5W9"/>
<dbReference type="EMBL" id="CM001198">
    <property type="protein sequence ID" value="EGP89214.1"/>
    <property type="molecule type" value="Genomic_DNA"/>
</dbReference>
<evidence type="ECO:0000313" key="2">
    <source>
        <dbReference type="EMBL" id="EGP89214.1"/>
    </source>
</evidence>
<dbReference type="VEuPathDB" id="FungiDB:ZTRI_3.933"/>
<feature type="signal peptide" evidence="1">
    <location>
        <begin position="1"/>
        <end position="21"/>
    </location>
</feature>
<reference evidence="2 3" key="1">
    <citation type="journal article" date="2011" name="PLoS Genet.">
        <title>Finished genome of the fungal wheat pathogen Mycosphaerella graminicola reveals dispensome structure, chromosome plasticity, and stealth pathogenesis.</title>
        <authorList>
            <person name="Goodwin S.B."/>
            <person name="Ben M'barek S."/>
            <person name="Dhillon B."/>
            <person name="Wittenberg A.H.J."/>
            <person name="Crane C.F."/>
            <person name="Hane J.K."/>
            <person name="Foster A.J."/>
            <person name="Van der Lee T.A.J."/>
            <person name="Grimwood J."/>
            <person name="Aerts A."/>
            <person name="Antoniw J."/>
            <person name="Bailey A."/>
            <person name="Bluhm B."/>
            <person name="Bowler J."/>
            <person name="Bristow J."/>
            <person name="van der Burgt A."/>
            <person name="Canto-Canche B."/>
            <person name="Churchill A.C.L."/>
            <person name="Conde-Ferraez L."/>
            <person name="Cools H.J."/>
            <person name="Coutinho P.M."/>
            <person name="Csukai M."/>
            <person name="Dehal P."/>
            <person name="De Wit P."/>
            <person name="Donzelli B."/>
            <person name="van de Geest H.C."/>
            <person name="van Ham R.C.H.J."/>
            <person name="Hammond-Kosack K.E."/>
            <person name="Henrissat B."/>
            <person name="Kilian A."/>
            <person name="Kobayashi A.K."/>
            <person name="Koopmann E."/>
            <person name="Kourmpetis Y."/>
            <person name="Kuzniar A."/>
            <person name="Lindquist E."/>
            <person name="Lombard V."/>
            <person name="Maliepaard C."/>
            <person name="Martins N."/>
            <person name="Mehrabi R."/>
            <person name="Nap J.P.H."/>
            <person name="Ponomarenko A."/>
            <person name="Rudd J.J."/>
            <person name="Salamov A."/>
            <person name="Schmutz J."/>
            <person name="Schouten H.J."/>
            <person name="Shapiro H."/>
            <person name="Stergiopoulos I."/>
            <person name="Torriani S.F.F."/>
            <person name="Tu H."/>
            <person name="de Vries R.P."/>
            <person name="Waalwijk C."/>
            <person name="Ware S.B."/>
            <person name="Wiebenga A."/>
            <person name="Zwiers L.-H."/>
            <person name="Oliver R.P."/>
            <person name="Grigoriev I.V."/>
            <person name="Kema G.H.J."/>
        </authorList>
    </citation>
    <scope>NUCLEOTIDE SEQUENCE [LARGE SCALE GENOMIC DNA]</scope>
    <source>
        <strain evidence="3">CBS 115943 / IPO323</strain>
    </source>
</reference>
<feature type="chain" id="PRO_5003395360" evidence="1">
    <location>
        <begin position="22"/>
        <end position="57"/>
    </location>
</feature>
<keyword evidence="3" id="KW-1185">Reference proteome</keyword>
<evidence type="ECO:0000313" key="3">
    <source>
        <dbReference type="Proteomes" id="UP000008062"/>
    </source>
</evidence>
<gene>
    <name evidence="2" type="ORF">MYCGRDRAFT_85399</name>
</gene>
<dbReference type="HOGENOM" id="CLU_3068652_0_0_1"/>
<keyword evidence="1" id="KW-0732">Signal</keyword>
<accession>F9X5W9</accession>
<protein>
    <submittedName>
        <fullName evidence="2">Uncharacterized protein</fullName>
    </submittedName>
</protein>
<dbReference type="OrthoDB" id="3649718at2759"/>
<dbReference type="KEGG" id="ztr:MYCGRDRAFT_85399"/>
<dbReference type="Proteomes" id="UP000008062">
    <property type="component" value="Chromosome 3"/>
</dbReference>
<organism evidence="2 3">
    <name type="scientific">Zymoseptoria tritici (strain CBS 115943 / IPO323)</name>
    <name type="common">Speckled leaf blotch fungus</name>
    <name type="synonym">Septoria tritici</name>
    <dbReference type="NCBI Taxonomy" id="336722"/>
    <lineage>
        <taxon>Eukaryota</taxon>
        <taxon>Fungi</taxon>
        <taxon>Dikarya</taxon>
        <taxon>Ascomycota</taxon>
        <taxon>Pezizomycotina</taxon>
        <taxon>Dothideomycetes</taxon>
        <taxon>Dothideomycetidae</taxon>
        <taxon>Mycosphaerellales</taxon>
        <taxon>Mycosphaerellaceae</taxon>
        <taxon>Zymoseptoria</taxon>
    </lineage>
</organism>